<dbReference type="EMBL" id="JAVHNR010000004">
    <property type="protein sequence ID" value="KAK6344978.1"/>
    <property type="molecule type" value="Genomic_DNA"/>
</dbReference>
<feature type="compositionally biased region" description="Basic and acidic residues" evidence="5">
    <location>
        <begin position="13"/>
        <end position="23"/>
    </location>
</feature>
<feature type="compositionally biased region" description="Polar residues" evidence="5">
    <location>
        <begin position="755"/>
        <end position="777"/>
    </location>
</feature>
<feature type="region of interest" description="Disordered" evidence="5">
    <location>
        <begin position="1"/>
        <end position="199"/>
    </location>
</feature>
<name>A0AAN8MXK0_9PEZI</name>
<feature type="region of interest" description="Disordered" evidence="5">
    <location>
        <begin position="748"/>
        <end position="798"/>
    </location>
</feature>
<keyword evidence="2 4" id="KW-0863">Zinc-finger</keyword>
<evidence type="ECO:0000256" key="4">
    <source>
        <dbReference type="PROSITE-ProRule" id="PRU00452"/>
    </source>
</evidence>
<keyword evidence="8" id="KW-1185">Reference proteome</keyword>
<feature type="region of interest" description="Disordered" evidence="5">
    <location>
        <begin position="430"/>
        <end position="449"/>
    </location>
</feature>
<gene>
    <name evidence="7" type="ORF">TWF718_006923</name>
</gene>
<accession>A0AAN8MXK0</accession>
<feature type="compositionally biased region" description="Polar residues" evidence="5">
    <location>
        <begin position="180"/>
        <end position="199"/>
    </location>
</feature>
<reference evidence="7 8" key="1">
    <citation type="submission" date="2019-10" db="EMBL/GenBank/DDBJ databases">
        <authorList>
            <person name="Palmer J.M."/>
        </authorList>
    </citation>
    <scope>NUCLEOTIDE SEQUENCE [LARGE SCALE GENOMIC DNA]</scope>
    <source>
        <strain evidence="7 8">TWF718</strain>
    </source>
</reference>
<feature type="compositionally biased region" description="Pro residues" evidence="5">
    <location>
        <begin position="543"/>
        <end position="555"/>
    </location>
</feature>
<dbReference type="Pfam" id="PF02891">
    <property type="entry name" value="zf-MIZ"/>
    <property type="match status" value="1"/>
</dbReference>
<dbReference type="PROSITE" id="PS51044">
    <property type="entry name" value="ZF_SP_RING"/>
    <property type="match status" value="1"/>
</dbReference>
<dbReference type="GO" id="GO:0016925">
    <property type="term" value="P:protein sumoylation"/>
    <property type="evidence" value="ECO:0007669"/>
    <property type="project" value="TreeGrafter"/>
</dbReference>
<keyword evidence="1" id="KW-0479">Metal-binding</keyword>
<feature type="region of interest" description="Disordered" evidence="5">
    <location>
        <begin position="229"/>
        <end position="253"/>
    </location>
</feature>
<feature type="compositionally biased region" description="Polar residues" evidence="5">
    <location>
        <begin position="25"/>
        <end position="49"/>
    </location>
</feature>
<feature type="domain" description="SP-RING-type" evidence="6">
    <location>
        <begin position="1048"/>
        <end position="1138"/>
    </location>
</feature>
<dbReference type="PANTHER" id="PTHR10782:SF4">
    <property type="entry name" value="TONALLI, ISOFORM E"/>
    <property type="match status" value="1"/>
</dbReference>
<organism evidence="7 8">
    <name type="scientific">Orbilia javanica</name>
    <dbReference type="NCBI Taxonomy" id="47235"/>
    <lineage>
        <taxon>Eukaryota</taxon>
        <taxon>Fungi</taxon>
        <taxon>Dikarya</taxon>
        <taxon>Ascomycota</taxon>
        <taxon>Pezizomycotina</taxon>
        <taxon>Orbiliomycetes</taxon>
        <taxon>Orbiliales</taxon>
        <taxon>Orbiliaceae</taxon>
        <taxon>Orbilia</taxon>
    </lineage>
</organism>
<evidence type="ECO:0000256" key="1">
    <source>
        <dbReference type="ARBA" id="ARBA00022723"/>
    </source>
</evidence>
<evidence type="ECO:0000256" key="5">
    <source>
        <dbReference type="SAM" id="MobiDB-lite"/>
    </source>
</evidence>
<evidence type="ECO:0000259" key="6">
    <source>
        <dbReference type="PROSITE" id="PS51044"/>
    </source>
</evidence>
<feature type="compositionally biased region" description="Polar residues" evidence="5">
    <location>
        <begin position="84"/>
        <end position="96"/>
    </location>
</feature>
<comment type="caution">
    <text evidence="7">The sequence shown here is derived from an EMBL/GenBank/DDBJ whole genome shotgun (WGS) entry which is preliminary data.</text>
</comment>
<evidence type="ECO:0000313" key="8">
    <source>
        <dbReference type="Proteomes" id="UP001313282"/>
    </source>
</evidence>
<feature type="compositionally biased region" description="Pro residues" evidence="5">
    <location>
        <begin position="129"/>
        <end position="139"/>
    </location>
</feature>
<proteinExistence type="predicted"/>
<dbReference type="PANTHER" id="PTHR10782">
    <property type="entry name" value="ZINC FINGER MIZ DOMAIN-CONTAINING PROTEIN"/>
    <property type="match status" value="1"/>
</dbReference>
<feature type="compositionally biased region" description="Polar residues" evidence="5">
    <location>
        <begin position="788"/>
        <end position="798"/>
    </location>
</feature>
<evidence type="ECO:0000256" key="3">
    <source>
        <dbReference type="ARBA" id="ARBA00022833"/>
    </source>
</evidence>
<feature type="region of interest" description="Disordered" evidence="5">
    <location>
        <begin position="459"/>
        <end position="489"/>
    </location>
</feature>
<sequence length="1207" mass="133159">MPEEPMATIGSDRPPRGVSKDDESTNNGQGMRVDTSVSTGPGRPSLTSPSLKRKSSISSSRADIDLANVNNTVSMFMGGRRHSWMQQGSEGSSSYTARAPLPKRVKTTPPKIQHPDRKAQEAPHTAASPPVPRPSPAPKQPTAEPVVITIPDTQPEEQDASLQTPGVEAEQQQPPANPPSKSISVATARSTPESTPSLNLISRPQITTDFTTPPLPSPDLVSRTIERPAFRNSPSSAAESRVSPTVEPGASTGGIVRAAFQPRAPSVEQPAPAPAPRMRPTLQTAIATTYLQNITPPPSTSPVSATVLNGVDNLGIRSAHPSSAMPSPIASPQTPELTTIDLPKYFPDGSCKMHRVDLRKPTIEDHNLLLGELQRLGQQIKDLQLAAPDKTLVVRYSKLSRALDAIRRQINQSSVQSTHELVSDILRRRTPSVPTYPPQSPVSSAPCSPIHHRASISQLEKQYGSQSQHGPSIPTNTMLPPPQPHSQHQSLPLIGHFRTSQDADFYAGPSPHNNQSWPQFSPVATNHPAPQTQQVASQFLPPPSPVAAAPQPRPPIQQQSPVVSTPRNGRTKAPWSYAFIEKLHFLMAQPGTEPWKPNDSLRASLLEGALKQGDDLFVALHLLFCHADHPVLKNKYPFIWNDPRNKLGLELLSQLLFANSSLSTRALDIFVQVPMDLGMAGAKVQGFNDDMLAALKLLQDIRPIFDTLYNYCDTNKLPSPSQGLIASAGVLSPSLQRTISVSLSQMLTQHAKPAQQPQQTQITSAPRQPQQLHTQSVRRIPQSMLPRKSSSSGDIGPAQRTQLQIFTTDWGGKVPGWKLIQEWRYIPADLQKPEGDTSEYFTYFRRCVTPVVKVSAMMQQLSFPIETALSKSYPKVNRVEGSAPNVRPVRNWSKLYRLRCVASKQDLTRLTKPENFSTWRSQETCWPLSIFAELSDKPTPGFPNNPLQERELAKKRRLHFRRKRNWGKDCTTDLTDRLELGENTIQIMMMDHPAADGTSYYAAVEEIEVADYNTLFQLITQTQSWSSNEAKEHIIRRLKKSADSIANDDDISVVEEDTVTVSVTCPMSQQIIDVPVRGKDCQHLDCFDLKGYLTSRTKFPTGFSVPDSWKCPICSCECTPATLIVDGFMKDTVSKLKEVQADGQYLNARSVIIRSDGMWRPHDPPEAAKTKIKKEMPEARCYLLNPYNPTKLSRKPEGAFSPIPMAQ</sequence>
<evidence type="ECO:0000313" key="7">
    <source>
        <dbReference type="EMBL" id="KAK6344978.1"/>
    </source>
</evidence>
<dbReference type="GO" id="GO:0000785">
    <property type="term" value="C:chromatin"/>
    <property type="evidence" value="ECO:0007669"/>
    <property type="project" value="TreeGrafter"/>
</dbReference>
<dbReference type="InterPro" id="IPR013083">
    <property type="entry name" value="Znf_RING/FYVE/PHD"/>
</dbReference>
<evidence type="ECO:0000256" key="2">
    <source>
        <dbReference type="ARBA" id="ARBA00022771"/>
    </source>
</evidence>
<feature type="compositionally biased region" description="Low complexity" evidence="5">
    <location>
        <begin position="556"/>
        <end position="566"/>
    </location>
</feature>
<feature type="compositionally biased region" description="Low complexity" evidence="5">
    <location>
        <begin position="56"/>
        <end position="67"/>
    </location>
</feature>
<dbReference type="Proteomes" id="UP001313282">
    <property type="component" value="Unassembled WGS sequence"/>
</dbReference>
<dbReference type="Gene3D" id="3.30.40.10">
    <property type="entry name" value="Zinc/RING finger domain, C3HC4 (zinc finger)"/>
    <property type="match status" value="1"/>
</dbReference>
<dbReference type="CDD" id="cd16650">
    <property type="entry name" value="SP-RING_PIAS-like"/>
    <property type="match status" value="1"/>
</dbReference>
<dbReference type="InterPro" id="IPR004181">
    <property type="entry name" value="Znf_MIZ"/>
</dbReference>
<dbReference type="GO" id="GO:0061665">
    <property type="term" value="F:SUMO ligase activity"/>
    <property type="evidence" value="ECO:0007669"/>
    <property type="project" value="TreeGrafter"/>
</dbReference>
<feature type="compositionally biased region" description="Polar residues" evidence="5">
    <location>
        <begin position="459"/>
        <end position="478"/>
    </location>
</feature>
<dbReference type="GO" id="GO:0008270">
    <property type="term" value="F:zinc ion binding"/>
    <property type="evidence" value="ECO:0007669"/>
    <property type="project" value="UniProtKB-KW"/>
</dbReference>
<protein>
    <recommendedName>
        <fullName evidence="6">SP-RING-type domain-containing protein</fullName>
    </recommendedName>
</protein>
<keyword evidence="3" id="KW-0862">Zinc</keyword>
<dbReference type="AlphaFoldDB" id="A0AAN8MXK0"/>
<feature type="region of interest" description="Disordered" evidence="5">
    <location>
        <begin position="543"/>
        <end position="569"/>
    </location>
</feature>